<organism evidence="2 3">
    <name type="scientific">Acinetobacter marinus</name>
    <dbReference type="NCBI Taxonomy" id="281375"/>
    <lineage>
        <taxon>Bacteria</taxon>
        <taxon>Pseudomonadati</taxon>
        <taxon>Pseudomonadota</taxon>
        <taxon>Gammaproteobacteria</taxon>
        <taxon>Moraxellales</taxon>
        <taxon>Moraxellaceae</taxon>
        <taxon>Acinetobacter</taxon>
    </lineage>
</organism>
<evidence type="ECO:0000313" key="3">
    <source>
        <dbReference type="Proteomes" id="UP000242317"/>
    </source>
</evidence>
<keyword evidence="3" id="KW-1185">Reference proteome</keyword>
<evidence type="ECO:0008006" key="4">
    <source>
        <dbReference type="Google" id="ProtNLM"/>
    </source>
</evidence>
<reference evidence="3" key="1">
    <citation type="submission" date="2016-09" db="EMBL/GenBank/DDBJ databases">
        <authorList>
            <person name="Varghese N."/>
            <person name="Submissions S."/>
        </authorList>
    </citation>
    <scope>NUCLEOTIDE SEQUENCE [LARGE SCALE GENOMIC DNA]</scope>
    <source>
        <strain evidence="3">ANC 3699</strain>
    </source>
</reference>
<gene>
    <name evidence="2" type="ORF">SAMN05421749_10618</name>
</gene>
<evidence type="ECO:0000313" key="2">
    <source>
        <dbReference type="EMBL" id="SDC48573.1"/>
    </source>
</evidence>
<dbReference type="RefSeq" id="WP_092620101.1">
    <property type="nucleotide sequence ID" value="NZ_FMYK01000006.1"/>
</dbReference>
<proteinExistence type="predicted"/>
<dbReference type="Proteomes" id="UP000242317">
    <property type="component" value="Unassembled WGS sequence"/>
</dbReference>
<dbReference type="AlphaFoldDB" id="A0A1G6LZ78"/>
<accession>A0A1G6LZ78</accession>
<sequence length="195" mass="23081">MYFVFACIFSLSSQDALANNSQPKAAFYRYYNNNGVASVSRSVTPTHVRRGYDVLDRNMYLIKKVPPYNVEQDLRNEKNRAAQFERDRKDQQIKRSFRNVDYATRKKTEVLKVLNRQLRQQYELMKRLQLDRSKYLSTKSQLLMQRDPVPTSLQSNIQNNQAQIKTVRSSIENIKNTIADQTQYYDYVISRLQTM</sequence>
<evidence type="ECO:0000256" key="1">
    <source>
        <dbReference type="SAM" id="Coils"/>
    </source>
</evidence>
<feature type="coiled-coil region" evidence="1">
    <location>
        <begin position="74"/>
        <end position="131"/>
    </location>
</feature>
<keyword evidence="1" id="KW-0175">Coiled coil</keyword>
<dbReference type="OrthoDB" id="6711589at2"/>
<protein>
    <recommendedName>
        <fullName evidence="4">DUF4124 domain-containing protein</fullName>
    </recommendedName>
</protein>
<dbReference type="EMBL" id="FMYK01000006">
    <property type="protein sequence ID" value="SDC48573.1"/>
    <property type="molecule type" value="Genomic_DNA"/>
</dbReference>
<name>A0A1G6LZ78_9GAMM</name>